<dbReference type="Proteomes" id="UP000284219">
    <property type="component" value="Unassembled WGS sequence"/>
</dbReference>
<feature type="transmembrane region" description="Helical" evidence="8">
    <location>
        <begin position="342"/>
        <end position="361"/>
    </location>
</feature>
<dbReference type="PANTHER" id="PTHR42718">
    <property type="entry name" value="MAJOR FACILITATOR SUPERFAMILY MULTIDRUG TRANSPORTER MFSC"/>
    <property type="match status" value="1"/>
</dbReference>
<feature type="transmembrane region" description="Helical" evidence="8">
    <location>
        <begin position="208"/>
        <end position="227"/>
    </location>
</feature>
<feature type="transmembrane region" description="Helical" evidence="8">
    <location>
        <begin position="177"/>
        <end position="196"/>
    </location>
</feature>
<dbReference type="Pfam" id="PF07690">
    <property type="entry name" value="MFS_1"/>
    <property type="match status" value="1"/>
</dbReference>
<dbReference type="GO" id="GO:0022857">
    <property type="term" value="F:transmembrane transporter activity"/>
    <property type="evidence" value="ECO:0007669"/>
    <property type="project" value="InterPro"/>
</dbReference>
<feature type="transmembrane region" description="Helical" evidence="8">
    <location>
        <begin position="60"/>
        <end position="80"/>
    </location>
</feature>
<keyword evidence="4" id="KW-1003">Cell membrane</keyword>
<feature type="transmembrane region" description="Helical" evidence="8">
    <location>
        <begin position="308"/>
        <end position="330"/>
    </location>
</feature>
<dbReference type="RefSeq" id="WP_120188215.1">
    <property type="nucleotide sequence ID" value="NZ_MCHY01000006.1"/>
</dbReference>
<dbReference type="AlphaFoldDB" id="A0A419SML3"/>
<evidence type="ECO:0000259" key="9">
    <source>
        <dbReference type="PROSITE" id="PS50850"/>
    </source>
</evidence>
<dbReference type="PROSITE" id="PS50850">
    <property type="entry name" value="MFS"/>
    <property type="match status" value="1"/>
</dbReference>
<organism evidence="10 11">
    <name type="scientific">Ammoniphilus oxalaticus</name>
    <dbReference type="NCBI Taxonomy" id="66863"/>
    <lineage>
        <taxon>Bacteria</taxon>
        <taxon>Bacillati</taxon>
        <taxon>Bacillota</taxon>
        <taxon>Bacilli</taxon>
        <taxon>Bacillales</taxon>
        <taxon>Paenibacillaceae</taxon>
        <taxon>Aneurinibacillus group</taxon>
        <taxon>Ammoniphilus</taxon>
    </lineage>
</organism>
<dbReference type="EMBL" id="MCHY01000006">
    <property type="protein sequence ID" value="RKD25546.1"/>
    <property type="molecule type" value="Genomic_DNA"/>
</dbReference>
<comment type="subcellular location">
    <subcellularLocation>
        <location evidence="1">Cell membrane</location>
        <topology evidence="1">Multi-pass membrane protein</topology>
    </subcellularLocation>
</comment>
<protein>
    <submittedName>
        <fullName evidence="10">Multidrug MFS transporter</fullName>
    </submittedName>
</protein>
<dbReference type="PANTHER" id="PTHR42718:SF9">
    <property type="entry name" value="MAJOR FACILITATOR SUPERFAMILY MULTIDRUG TRANSPORTER MFSC"/>
    <property type="match status" value="1"/>
</dbReference>
<feature type="transmembrane region" description="Helical" evidence="8">
    <location>
        <begin position="448"/>
        <end position="473"/>
    </location>
</feature>
<comment type="caution">
    <text evidence="10">The sequence shown here is derived from an EMBL/GenBank/DDBJ whole genome shotgun (WGS) entry which is preliminary data.</text>
</comment>
<comment type="similarity">
    <text evidence="2">Belongs to the major facilitator superfamily. EmrB family.</text>
</comment>
<feature type="transmembrane region" description="Helical" evidence="8">
    <location>
        <begin position="239"/>
        <end position="255"/>
    </location>
</feature>
<dbReference type="OrthoDB" id="9816041at2"/>
<feature type="transmembrane region" description="Helical" evidence="8">
    <location>
        <begin position="406"/>
        <end position="428"/>
    </location>
</feature>
<feature type="domain" description="Major facilitator superfamily (MFS) profile" evidence="9">
    <location>
        <begin position="22"/>
        <end position="483"/>
    </location>
</feature>
<keyword evidence="11" id="KW-1185">Reference proteome</keyword>
<sequence length="498" mass="53746">MEQNSERTVKGGAFGSKENLLVVIVMILGVFVAILNETLLNVALPKIMGDLEILPSTAQWLSTGYLLVIGVLIPVTAFLIERFTTRMLFLSAMGLFAIGTGVAAIAPNFMALLIGRVLQASGTGLLLPLLMNVVFVMVPLHKRGSAMGTIGIVITFAPAIGPTVSGIVVEHFSWRTLFYGVLPIALFVLLFAYFKLKNVTEVSRPTIDFRSLILSTIGFGGIVYGFSSAGAEDVTWSSVGVWLPIVIGIASLVFFTRRQLKMEKPMLNLRVFQNSIFSLSTLILMIVMMAMFSSMILLPIYLQQGLGYSSSSVGFVMLPGGILMGIMSPITGRLFDRFGAKWLAIIGLGLMGMSLLRFAFITAATPYFQIVLFNTFMMLGISMLMMPVMTNALNQLPSRLYPHGTAVINTLQQVSGAIGTALLVSVMSTSEARYLANESAGATPDPQLLIQAMTVGMKTAFLLAFTLVLVAWLGSFKINRTTVSTTEEPSGQPNEGVV</sequence>
<dbReference type="Gene3D" id="1.20.1720.10">
    <property type="entry name" value="Multidrug resistance protein D"/>
    <property type="match status" value="1"/>
</dbReference>
<dbReference type="SUPFAM" id="SSF103473">
    <property type="entry name" value="MFS general substrate transporter"/>
    <property type="match status" value="1"/>
</dbReference>
<dbReference type="InterPro" id="IPR004638">
    <property type="entry name" value="EmrB-like"/>
</dbReference>
<evidence type="ECO:0000256" key="3">
    <source>
        <dbReference type="ARBA" id="ARBA00022448"/>
    </source>
</evidence>
<dbReference type="NCBIfam" id="TIGR00711">
    <property type="entry name" value="efflux_EmrB"/>
    <property type="match status" value="1"/>
</dbReference>
<gene>
    <name evidence="10" type="ORF">BEP19_00965</name>
</gene>
<feature type="transmembrane region" description="Helical" evidence="8">
    <location>
        <begin position="87"/>
        <end position="106"/>
    </location>
</feature>
<evidence type="ECO:0000313" key="11">
    <source>
        <dbReference type="Proteomes" id="UP000284219"/>
    </source>
</evidence>
<evidence type="ECO:0000256" key="4">
    <source>
        <dbReference type="ARBA" id="ARBA00022475"/>
    </source>
</evidence>
<dbReference type="GO" id="GO:0005886">
    <property type="term" value="C:plasma membrane"/>
    <property type="evidence" value="ECO:0007669"/>
    <property type="project" value="UniProtKB-SubCell"/>
</dbReference>
<dbReference type="PRINTS" id="PR01036">
    <property type="entry name" value="TCRTETB"/>
</dbReference>
<feature type="transmembrane region" description="Helical" evidence="8">
    <location>
        <begin position="276"/>
        <end position="302"/>
    </location>
</feature>
<dbReference type="InterPro" id="IPR020846">
    <property type="entry name" value="MFS_dom"/>
</dbReference>
<dbReference type="CDD" id="cd17503">
    <property type="entry name" value="MFS_LmrB_MDR_like"/>
    <property type="match status" value="1"/>
</dbReference>
<dbReference type="Gene3D" id="1.20.1250.20">
    <property type="entry name" value="MFS general substrate transporter like domains"/>
    <property type="match status" value="1"/>
</dbReference>
<feature type="transmembrane region" description="Helical" evidence="8">
    <location>
        <begin position="150"/>
        <end position="171"/>
    </location>
</feature>
<proteinExistence type="inferred from homology"/>
<evidence type="ECO:0000313" key="10">
    <source>
        <dbReference type="EMBL" id="RKD25546.1"/>
    </source>
</evidence>
<evidence type="ECO:0000256" key="8">
    <source>
        <dbReference type="SAM" id="Phobius"/>
    </source>
</evidence>
<dbReference type="InterPro" id="IPR036259">
    <property type="entry name" value="MFS_trans_sf"/>
</dbReference>
<dbReference type="InterPro" id="IPR011701">
    <property type="entry name" value="MFS"/>
</dbReference>
<name>A0A419SML3_9BACL</name>
<evidence type="ECO:0000256" key="7">
    <source>
        <dbReference type="ARBA" id="ARBA00023136"/>
    </source>
</evidence>
<evidence type="ECO:0000256" key="5">
    <source>
        <dbReference type="ARBA" id="ARBA00022692"/>
    </source>
</evidence>
<feature type="transmembrane region" description="Helical" evidence="8">
    <location>
        <begin position="367"/>
        <end position="385"/>
    </location>
</feature>
<feature type="transmembrane region" description="Helical" evidence="8">
    <location>
        <begin position="118"/>
        <end position="138"/>
    </location>
</feature>
<keyword evidence="3" id="KW-0813">Transport</keyword>
<feature type="transmembrane region" description="Helical" evidence="8">
    <location>
        <begin position="20"/>
        <end position="40"/>
    </location>
</feature>
<keyword evidence="7 8" id="KW-0472">Membrane</keyword>
<keyword evidence="6 8" id="KW-1133">Transmembrane helix</keyword>
<reference evidence="10 11" key="1">
    <citation type="submission" date="2016-08" db="EMBL/GenBank/DDBJ databases">
        <title>Novel Firmicute Genomes.</title>
        <authorList>
            <person name="Poppleton D.I."/>
            <person name="Gribaldo S."/>
        </authorList>
    </citation>
    <scope>NUCLEOTIDE SEQUENCE [LARGE SCALE GENOMIC DNA]</scope>
    <source>
        <strain evidence="10 11">RAOx-1</strain>
    </source>
</reference>
<evidence type="ECO:0000256" key="6">
    <source>
        <dbReference type="ARBA" id="ARBA00022989"/>
    </source>
</evidence>
<accession>A0A419SML3</accession>
<evidence type="ECO:0000256" key="2">
    <source>
        <dbReference type="ARBA" id="ARBA00008537"/>
    </source>
</evidence>
<keyword evidence="5 8" id="KW-0812">Transmembrane</keyword>
<evidence type="ECO:0000256" key="1">
    <source>
        <dbReference type="ARBA" id="ARBA00004651"/>
    </source>
</evidence>